<dbReference type="InterPro" id="IPR051159">
    <property type="entry name" value="Hexapeptide_acetyltransf"/>
</dbReference>
<dbReference type="GO" id="GO:0008925">
    <property type="term" value="F:maltose O-acetyltransferase activity"/>
    <property type="evidence" value="ECO:0007669"/>
    <property type="project" value="UniProtKB-EC"/>
</dbReference>
<dbReference type="RefSeq" id="WP_054876116.1">
    <property type="nucleotide sequence ID" value="NZ_LKET01000039.1"/>
</dbReference>
<proteinExistence type="predicted"/>
<name>A0A0P9AEE5_9CLOT</name>
<keyword evidence="3" id="KW-0012">Acyltransferase</keyword>
<dbReference type="InterPro" id="IPR018357">
    <property type="entry name" value="Hexapep_transf_CS"/>
</dbReference>
<accession>A0A0P9AEE5</accession>
<evidence type="ECO:0000313" key="4">
    <source>
        <dbReference type="Proteomes" id="UP000050326"/>
    </source>
</evidence>
<dbReference type="SUPFAM" id="SSF51161">
    <property type="entry name" value="Trimeric LpxA-like enzymes"/>
    <property type="match status" value="1"/>
</dbReference>
<dbReference type="Proteomes" id="UP000050326">
    <property type="component" value="Unassembled WGS sequence"/>
</dbReference>
<dbReference type="Gene3D" id="2.160.10.10">
    <property type="entry name" value="Hexapeptide repeat proteins"/>
    <property type="match status" value="1"/>
</dbReference>
<keyword evidence="4" id="KW-1185">Reference proteome</keyword>
<keyword evidence="1 3" id="KW-0808">Transferase</keyword>
<keyword evidence="2" id="KW-0677">Repeat</keyword>
<gene>
    <name evidence="3" type="primary">maa_2</name>
    <name evidence="3" type="ORF">OXPF_31320</name>
</gene>
<protein>
    <submittedName>
        <fullName evidence="3">Maltose O-acetyltransferase</fullName>
        <ecNumber evidence="3">2.3.1.79</ecNumber>
    </submittedName>
</protein>
<dbReference type="CDD" id="cd04647">
    <property type="entry name" value="LbH_MAT_like"/>
    <property type="match status" value="1"/>
</dbReference>
<reference evidence="3 4" key="1">
    <citation type="submission" date="2015-09" db="EMBL/GenBank/DDBJ databases">
        <title>Genome sequence of Oxobacter pfennigii DSM 3222.</title>
        <authorList>
            <person name="Poehlein A."/>
            <person name="Bengelsdorf F.R."/>
            <person name="Schiel-Bengelsdorf B."/>
            <person name="Duerre P."/>
            <person name="Daniel R."/>
        </authorList>
    </citation>
    <scope>NUCLEOTIDE SEQUENCE [LARGE SCALE GENOMIC DNA]</scope>
    <source>
        <strain evidence="3 4">DSM 3222</strain>
    </source>
</reference>
<dbReference type="InterPro" id="IPR011004">
    <property type="entry name" value="Trimer_LpxA-like_sf"/>
</dbReference>
<dbReference type="PANTHER" id="PTHR23416">
    <property type="entry name" value="SIALIC ACID SYNTHASE-RELATED"/>
    <property type="match status" value="1"/>
</dbReference>
<evidence type="ECO:0000256" key="1">
    <source>
        <dbReference type="ARBA" id="ARBA00022679"/>
    </source>
</evidence>
<evidence type="ECO:0000313" key="3">
    <source>
        <dbReference type="EMBL" id="KPU43690.1"/>
    </source>
</evidence>
<dbReference type="STRING" id="36849.OXPF_31320"/>
<dbReference type="EC" id="2.3.1.79" evidence="3"/>
<dbReference type="OrthoDB" id="9801697at2"/>
<organism evidence="3 4">
    <name type="scientific">Oxobacter pfennigii</name>
    <dbReference type="NCBI Taxonomy" id="36849"/>
    <lineage>
        <taxon>Bacteria</taxon>
        <taxon>Bacillati</taxon>
        <taxon>Bacillota</taxon>
        <taxon>Clostridia</taxon>
        <taxon>Eubacteriales</taxon>
        <taxon>Clostridiaceae</taxon>
        <taxon>Oxobacter</taxon>
    </lineage>
</organism>
<evidence type="ECO:0000256" key="2">
    <source>
        <dbReference type="ARBA" id="ARBA00022737"/>
    </source>
</evidence>
<comment type="caution">
    <text evidence="3">The sequence shown here is derived from an EMBL/GenBank/DDBJ whole genome shotgun (WGS) entry which is preliminary data.</text>
</comment>
<dbReference type="AlphaFoldDB" id="A0A0P9AEE5"/>
<dbReference type="PROSITE" id="PS00101">
    <property type="entry name" value="HEXAPEP_TRANSFERASES"/>
    <property type="match status" value="1"/>
</dbReference>
<dbReference type="PANTHER" id="PTHR23416:SF78">
    <property type="entry name" value="LIPOPOLYSACCHARIDE BIOSYNTHESIS O-ACETYL TRANSFERASE WBBJ-RELATED"/>
    <property type="match status" value="1"/>
</dbReference>
<sequence>MKYDTGINNTVETNENIDWNKLQVSIAGNNNSVIIKTNNIESCELDVKGDNHEIIICENSIIKNLRVNVRSSDSIHTNCSSLKINENTIIENTQVFLQGDNTRVSIGKGTTILGCLFFAVECDSNISIGEECMLSWGIEIRTSDWHSIYDIETNERINMQKSVYLHNRVWIGSYAVILKGVNIDSDSIVGTHSIVTKSVPSNCIVAGNPAKIIRENVRWGREDYIHKNK</sequence>
<dbReference type="EMBL" id="LKET01000039">
    <property type="protein sequence ID" value="KPU43690.1"/>
    <property type="molecule type" value="Genomic_DNA"/>
</dbReference>